<dbReference type="PANTHER" id="PTHR30486">
    <property type="entry name" value="TWITCHING MOTILITY PROTEIN PILT"/>
    <property type="match status" value="1"/>
</dbReference>
<sequence>MGWLSHKLDRFKPWLDDPATVEISVNPDRSIWVLKRGDVHMRDTGEKVDAGFGHSLSNQIAGENQAQTGRDKLLVSATVSHADRPIRAQGVLAPATPQEAALSFRLFAALPIDEIELKFLHDKPVDLNAERKKRNARLAELVAGGDLKAALQFCVENKLNILISGGTDTGKSVVLRKIISMIQRNERIITIEDARELFPSQPNTVSLIAERGGTTRTTDMLLEATLRLRPDRLIVGEVRGREAMTFLEAVNTGHGGSMTTIHAETPELALDRLAIAAGRSDVRMSYADLRNYILRTIDVIIQTGRIGEDRGIAQIYIPSLGEAA</sequence>
<evidence type="ECO:0000313" key="3">
    <source>
        <dbReference type="EMBL" id="SCY90051.1"/>
    </source>
</evidence>
<dbReference type="Gene3D" id="3.30.450.90">
    <property type="match status" value="1"/>
</dbReference>
<name>A0A1G5JQ58_9RHOB</name>
<feature type="domain" description="Bacterial type II secretion system protein E" evidence="2">
    <location>
        <begin position="146"/>
        <end position="277"/>
    </location>
</feature>
<accession>A0A1G5JQ58</accession>
<evidence type="ECO:0000256" key="1">
    <source>
        <dbReference type="ARBA" id="ARBA00006611"/>
    </source>
</evidence>
<dbReference type="EMBL" id="FMVT01000014">
    <property type="protein sequence ID" value="SCY90051.1"/>
    <property type="molecule type" value="Genomic_DNA"/>
</dbReference>
<dbReference type="OrthoDB" id="9810761at2"/>
<gene>
    <name evidence="3" type="ORF">SAMN05660710_03343</name>
</gene>
<reference evidence="3 4" key="1">
    <citation type="submission" date="2016-10" db="EMBL/GenBank/DDBJ databases">
        <authorList>
            <person name="de Groot N.N."/>
        </authorList>
    </citation>
    <scope>NUCLEOTIDE SEQUENCE [LARGE SCALE GENOMIC DNA]</scope>
    <source>
        <strain evidence="3 4">CGMCC 1.8925</strain>
    </source>
</reference>
<keyword evidence="4" id="KW-1185">Reference proteome</keyword>
<evidence type="ECO:0000313" key="4">
    <source>
        <dbReference type="Proteomes" id="UP000199502"/>
    </source>
</evidence>
<proteinExistence type="inferred from homology"/>
<dbReference type="RefSeq" id="WP_090747323.1">
    <property type="nucleotide sequence ID" value="NZ_FMVT01000014.1"/>
</dbReference>
<dbReference type="Pfam" id="PF00437">
    <property type="entry name" value="T2SSE"/>
    <property type="match status" value="1"/>
</dbReference>
<protein>
    <submittedName>
        <fullName evidence="3">Type IV secretion system protein VirB11</fullName>
    </submittedName>
</protein>
<dbReference type="STRING" id="336292.SAMN05660710_03343"/>
<comment type="similarity">
    <text evidence="1">Belongs to the GSP E family.</text>
</comment>
<dbReference type="GO" id="GO:0016887">
    <property type="term" value="F:ATP hydrolysis activity"/>
    <property type="evidence" value="ECO:0007669"/>
    <property type="project" value="InterPro"/>
</dbReference>
<dbReference type="PANTHER" id="PTHR30486:SF6">
    <property type="entry name" value="TYPE IV PILUS RETRACTATION ATPASE PILT"/>
    <property type="match status" value="1"/>
</dbReference>
<dbReference type="InterPro" id="IPR001482">
    <property type="entry name" value="T2SS/T4SS_dom"/>
</dbReference>
<dbReference type="InterPro" id="IPR050921">
    <property type="entry name" value="T4SS_GSP_E_ATPase"/>
</dbReference>
<organism evidence="3 4">
    <name type="scientific">Paracoccus tibetensis</name>
    <dbReference type="NCBI Taxonomy" id="336292"/>
    <lineage>
        <taxon>Bacteria</taxon>
        <taxon>Pseudomonadati</taxon>
        <taxon>Pseudomonadota</taxon>
        <taxon>Alphaproteobacteria</taxon>
        <taxon>Rhodobacterales</taxon>
        <taxon>Paracoccaceae</taxon>
        <taxon>Paracoccus</taxon>
    </lineage>
</organism>
<dbReference type="CDD" id="cd01130">
    <property type="entry name" value="VirB11-like_ATPase"/>
    <property type="match status" value="1"/>
</dbReference>
<dbReference type="SUPFAM" id="SSF52540">
    <property type="entry name" value="P-loop containing nucleoside triphosphate hydrolases"/>
    <property type="match status" value="1"/>
</dbReference>
<dbReference type="Proteomes" id="UP000199502">
    <property type="component" value="Unassembled WGS sequence"/>
</dbReference>
<dbReference type="InterPro" id="IPR027417">
    <property type="entry name" value="P-loop_NTPase"/>
</dbReference>
<dbReference type="Gene3D" id="3.40.50.300">
    <property type="entry name" value="P-loop containing nucleotide triphosphate hydrolases"/>
    <property type="match status" value="1"/>
</dbReference>
<evidence type="ECO:0000259" key="2">
    <source>
        <dbReference type="Pfam" id="PF00437"/>
    </source>
</evidence>
<dbReference type="AlphaFoldDB" id="A0A1G5JQ58"/>